<protein>
    <recommendedName>
        <fullName evidence="4">PorT family protein</fullName>
    </recommendedName>
</protein>
<evidence type="ECO:0000313" key="3">
    <source>
        <dbReference type="Proteomes" id="UP000295814"/>
    </source>
</evidence>
<accession>A0A562YHD9</accession>
<evidence type="ECO:0000256" key="1">
    <source>
        <dbReference type="SAM" id="Phobius"/>
    </source>
</evidence>
<name>A0A562YHD9_9FLAO</name>
<dbReference type="RefSeq" id="WP_133355740.1">
    <property type="nucleotide sequence ID" value="NZ_SMZJ02000002.1"/>
</dbReference>
<dbReference type="EMBL" id="SMZJ02000002">
    <property type="protein sequence ID" value="TWO33936.1"/>
    <property type="molecule type" value="Genomic_DNA"/>
</dbReference>
<keyword evidence="1" id="KW-1133">Transmembrane helix</keyword>
<keyword evidence="1" id="KW-0812">Transmembrane</keyword>
<feature type="transmembrane region" description="Helical" evidence="1">
    <location>
        <begin position="46"/>
        <end position="66"/>
    </location>
</feature>
<keyword evidence="1" id="KW-0472">Membrane</keyword>
<evidence type="ECO:0008006" key="4">
    <source>
        <dbReference type="Google" id="ProtNLM"/>
    </source>
</evidence>
<evidence type="ECO:0000313" key="2">
    <source>
        <dbReference type="EMBL" id="TWO33936.1"/>
    </source>
</evidence>
<gene>
    <name evidence="2" type="ORF">E1J38_003945</name>
</gene>
<sequence>MSDKKHIDRLFQEGFKDFEATPSDTVWERIEANLIKKKKRRVIPIWWRYAGVAALLILLLTLGIVFKKDSNNNNPTEIVNEDIDTNSSNNKNLDIYKSNVNKVISNSNEDDLIIPEEKTKVSESPLNNIIPQSETTIAKTSTSKNLNESQIDKNLNVNKKQNNNIAANNKTETDSSNKLDGNFNNSVVSTKLEENKTNNDVNSEEKIIQNKTTHINSVDGKNLVAHNKRELSKKDNHQAIAENNNKENLTIEEALEEKNDILEDTEKRNRWAVVPNAAPVYFNTLGEGSSIDQQFNGNPKSGEFNMSYGISASYAFNDKIKIRSGINKVNLGYNTNNVVIFQTTGLSSSINNSLQNITPKNKSNDFASSENISIVSGENLNKSSIPESFDLTNSSINQSFGFIEVPLEIQYALLNNKLGVNVIGGFSSFFLNNNKIFSEAENGSRTFLGEANNLNKISYSANFGFGFSYKFSEKIDLNLEPMFKYQINTFNNTSGNFTPIIIGVYTGFAIKF</sequence>
<proteinExistence type="predicted"/>
<organism evidence="2 3">
    <name type="scientific">Seonamhaeicola sediminis</name>
    <dbReference type="NCBI Taxonomy" id="2528206"/>
    <lineage>
        <taxon>Bacteria</taxon>
        <taxon>Pseudomonadati</taxon>
        <taxon>Bacteroidota</taxon>
        <taxon>Flavobacteriia</taxon>
        <taxon>Flavobacteriales</taxon>
        <taxon>Flavobacteriaceae</taxon>
    </lineage>
</organism>
<reference evidence="2 3" key="1">
    <citation type="submission" date="2019-07" db="EMBL/GenBank/DDBJ databases">
        <title>Seonamhaeicola sp. W255 draft genome.</title>
        <authorList>
            <person name="Zhang X.-Y."/>
            <person name="Zhang R."/>
            <person name="Zhong Y.-L."/>
            <person name="Du Z.-J."/>
        </authorList>
    </citation>
    <scope>NUCLEOTIDE SEQUENCE [LARGE SCALE GENOMIC DNA]</scope>
    <source>
        <strain evidence="2 3">W255</strain>
    </source>
</reference>
<dbReference type="OrthoDB" id="1113942at2"/>
<comment type="caution">
    <text evidence="2">The sequence shown here is derived from an EMBL/GenBank/DDBJ whole genome shotgun (WGS) entry which is preliminary data.</text>
</comment>
<dbReference type="Proteomes" id="UP000295814">
    <property type="component" value="Unassembled WGS sequence"/>
</dbReference>
<dbReference type="AlphaFoldDB" id="A0A562YHD9"/>
<keyword evidence="3" id="KW-1185">Reference proteome</keyword>